<keyword evidence="2" id="KW-1185">Reference proteome</keyword>
<name>A0A445I5M6_GLYSO</name>
<evidence type="ECO:0000313" key="2">
    <source>
        <dbReference type="Proteomes" id="UP000289340"/>
    </source>
</evidence>
<proteinExistence type="predicted"/>
<accession>A0A445I5M6</accession>
<reference evidence="1 2" key="1">
    <citation type="submission" date="2018-09" db="EMBL/GenBank/DDBJ databases">
        <title>A high-quality reference genome of wild soybean provides a powerful tool to mine soybean genomes.</title>
        <authorList>
            <person name="Xie M."/>
            <person name="Chung C.Y.L."/>
            <person name="Li M.-W."/>
            <person name="Wong F.-L."/>
            <person name="Chan T.-F."/>
            <person name="Lam H.-M."/>
        </authorList>
    </citation>
    <scope>NUCLEOTIDE SEQUENCE [LARGE SCALE GENOMIC DNA]</scope>
    <source>
        <strain evidence="2">cv. W05</strain>
        <tissue evidence="1">Hypocotyl of etiolated seedlings</tissue>
    </source>
</reference>
<comment type="caution">
    <text evidence="1">The sequence shown here is derived from an EMBL/GenBank/DDBJ whole genome shotgun (WGS) entry which is preliminary data.</text>
</comment>
<evidence type="ECO:0000313" key="1">
    <source>
        <dbReference type="EMBL" id="RZB81299.1"/>
    </source>
</evidence>
<sequence>MALFVFFHSFLELHPKSSFACMPWHSYSQILFCGSIKLWEDTDRVNNGLAYLKLQILL</sequence>
<dbReference type="AlphaFoldDB" id="A0A445I5M6"/>
<dbReference type="Proteomes" id="UP000289340">
    <property type="component" value="Chromosome 11"/>
</dbReference>
<dbReference type="EMBL" id="QZWG01000011">
    <property type="protein sequence ID" value="RZB81299.1"/>
    <property type="molecule type" value="Genomic_DNA"/>
</dbReference>
<protein>
    <submittedName>
        <fullName evidence="1">Uncharacterized protein</fullName>
    </submittedName>
</protein>
<organism evidence="1 2">
    <name type="scientific">Glycine soja</name>
    <name type="common">Wild soybean</name>
    <dbReference type="NCBI Taxonomy" id="3848"/>
    <lineage>
        <taxon>Eukaryota</taxon>
        <taxon>Viridiplantae</taxon>
        <taxon>Streptophyta</taxon>
        <taxon>Embryophyta</taxon>
        <taxon>Tracheophyta</taxon>
        <taxon>Spermatophyta</taxon>
        <taxon>Magnoliopsida</taxon>
        <taxon>eudicotyledons</taxon>
        <taxon>Gunneridae</taxon>
        <taxon>Pentapetalae</taxon>
        <taxon>rosids</taxon>
        <taxon>fabids</taxon>
        <taxon>Fabales</taxon>
        <taxon>Fabaceae</taxon>
        <taxon>Papilionoideae</taxon>
        <taxon>50 kb inversion clade</taxon>
        <taxon>NPAAA clade</taxon>
        <taxon>indigoferoid/millettioid clade</taxon>
        <taxon>Phaseoleae</taxon>
        <taxon>Glycine</taxon>
        <taxon>Glycine subgen. Soja</taxon>
    </lineage>
</organism>
<gene>
    <name evidence="1" type="ORF">D0Y65_030855</name>
</gene>